<gene>
    <name evidence="1" type="ORF">E2C01_036914</name>
</gene>
<name>A0A5B7F7Y8_PORTR</name>
<evidence type="ECO:0000313" key="1">
    <source>
        <dbReference type="EMBL" id="MPC43271.1"/>
    </source>
</evidence>
<evidence type="ECO:0000313" key="2">
    <source>
        <dbReference type="Proteomes" id="UP000324222"/>
    </source>
</evidence>
<keyword evidence="2" id="KW-1185">Reference proteome</keyword>
<dbReference type="Proteomes" id="UP000324222">
    <property type="component" value="Unassembled WGS sequence"/>
</dbReference>
<comment type="caution">
    <text evidence="1">The sequence shown here is derived from an EMBL/GenBank/DDBJ whole genome shotgun (WGS) entry which is preliminary data.</text>
</comment>
<proteinExistence type="predicted"/>
<protein>
    <submittedName>
        <fullName evidence="1">Uncharacterized protein</fullName>
    </submittedName>
</protein>
<organism evidence="1 2">
    <name type="scientific">Portunus trituberculatus</name>
    <name type="common">Swimming crab</name>
    <name type="synonym">Neptunus trituberculatus</name>
    <dbReference type="NCBI Taxonomy" id="210409"/>
    <lineage>
        <taxon>Eukaryota</taxon>
        <taxon>Metazoa</taxon>
        <taxon>Ecdysozoa</taxon>
        <taxon>Arthropoda</taxon>
        <taxon>Crustacea</taxon>
        <taxon>Multicrustacea</taxon>
        <taxon>Malacostraca</taxon>
        <taxon>Eumalacostraca</taxon>
        <taxon>Eucarida</taxon>
        <taxon>Decapoda</taxon>
        <taxon>Pleocyemata</taxon>
        <taxon>Brachyura</taxon>
        <taxon>Eubrachyura</taxon>
        <taxon>Portunoidea</taxon>
        <taxon>Portunidae</taxon>
        <taxon>Portuninae</taxon>
        <taxon>Portunus</taxon>
    </lineage>
</organism>
<sequence>MGVFRTSPIPSLLKDAGFMPLYVRRRSSMLRCWFRTHRLSDSVPCVSILRDSRSQVYVTRPSLPKPFGLRVANLMTDLSIAPTLV</sequence>
<dbReference type="EMBL" id="VSRR010005755">
    <property type="protein sequence ID" value="MPC43271.1"/>
    <property type="molecule type" value="Genomic_DNA"/>
</dbReference>
<dbReference type="AlphaFoldDB" id="A0A5B7F7Y8"/>
<reference evidence="1 2" key="1">
    <citation type="submission" date="2019-05" db="EMBL/GenBank/DDBJ databases">
        <title>Another draft genome of Portunus trituberculatus and its Hox gene families provides insights of decapod evolution.</title>
        <authorList>
            <person name="Jeong J.-H."/>
            <person name="Song I."/>
            <person name="Kim S."/>
            <person name="Choi T."/>
            <person name="Kim D."/>
            <person name="Ryu S."/>
            <person name="Kim W."/>
        </authorList>
    </citation>
    <scope>NUCLEOTIDE SEQUENCE [LARGE SCALE GENOMIC DNA]</scope>
    <source>
        <tissue evidence="1">Muscle</tissue>
    </source>
</reference>
<accession>A0A5B7F7Y8</accession>